<feature type="region of interest" description="Disordered" evidence="1">
    <location>
        <begin position="472"/>
        <end position="543"/>
    </location>
</feature>
<comment type="caution">
    <text evidence="3">The sequence shown here is derived from an EMBL/GenBank/DDBJ whole genome shotgun (WGS) entry which is preliminary data.</text>
</comment>
<dbReference type="PROSITE" id="PS50112">
    <property type="entry name" value="PAS"/>
    <property type="match status" value="1"/>
</dbReference>
<evidence type="ECO:0000313" key="4">
    <source>
        <dbReference type="Proteomes" id="UP000747110"/>
    </source>
</evidence>
<dbReference type="PANTHER" id="PTHR31600">
    <property type="entry name" value="TINY MACROCYSTS PROTEIN B-RELATED"/>
    <property type="match status" value="1"/>
</dbReference>
<evidence type="ECO:0000259" key="2">
    <source>
        <dbReference type="PROSITE" id="PS50112"/>
    </source>
</evidence>
<feature type="non-terminal residue" evidence="3">
    <location>
        <position position="1"/>
    </location>
</feature>
<accession>A0A8J4C4C8</accession>
<feature type="compositionally biased region" description="Acidic residues" evidence="1">
    <location>
        <begin position="514"/>
        <end position="527"/>
    </location>
</feature>
<dbReference type="OrthoDB" id="545428at2759"/>
<feature type="region of interest" description="Disordered" evidence="1">
    <location>
        <begin position="427"/>
        <end position="447"/>
    </location>
</feature>
<protein>
    <recommendedName>
        <fullName evidence="2">PAS domain-containing protein</fullName>
    </recommendedName>
</protein>
<dbReference type="PANTHER" id="PTHR31600:SF2">
    <property type="entry name" value="GAMETE ENRICHED GENE 10 PROTEIN-RELATED"/>
    <property type="match status" value="1"/>
</dbReference>
<dbReference type="EMBL" id="BNCP01000006">
    <property type="protein sequence ID" value="GIL74347.1"/>
    <property type="molecule type" value="Genomic_DNA"/>
</dbReference>
<dbReference type="InterPro" id="IPR052994">
    <property type="entry name" value="Tiny_macrocysts_regulators"/>
</dbReference>
<organism evidence="3 4">
    <name type="scientific">Volvox reticuliferus</name>
    <dbReference type="NCBI Taxonomy" id="1737510"/>
    <lineage>
        <taxon>Eukaryota</taxon>
        <taxon>Viridiplantae</taxon>
        <taxon>Chlorophyta</taxon>
        <taxon>core chlorophytes</taxon>
        <taxon>Chlorophyceae</taxon>
        <taxon>CS clade</taxon>
        <taxon>Chlamydomonadales</taxon>
        <taxon>Volvocaceae</taxon>
        <taxon>Volvox</taxon>
    </lineage>
</organism>
<evidence type="ECO:0000256" key="1">
    <source>
        <dbReference type="SAM" id="MobiDB-lite"/>
    </source>
</evidence>
<evidence type="ECO:0000313" key="3">
    <source>
        <dbReference type="EMBL" id="GIL74347.1"/>
    </source>
</evidence>
<dbReference type="AlphaFoldDB" id="A0A8J4C4C8"/>
<proteinExistence type="predicted"/>
<name>A0A8J4C4C8_9CHLO</name>
<gene>
    <name evidence="3" type="ORF">Vretifemale_4276</name>
</gene>
<feature type="compositionally biased region" description="Low complexity" evidence="1">
    <location>
        <begin position="529"/>
        <end position="543"/>
    </location>
</feature>
<dbReference type="Proteomes" id="UP000747110">
    <property type="component" value="Unassembled WGS sequence"/>
</dbReference>
<feature type="non-terminal residue" evidence="3">
    <location>
        <position position="581"/>
    </location>
</feature>
<feature type="region of interest" description="Disordered" evidence="1">
    <location>
        <begin position="555"/>
        <end position="581"/>
    </location>
</feature>
<feature type="domain" description="PAS" evidence="2">
    <location>
        <begin position="109"/>
        <end position="141"/>
    </location>
</feature>
<dbReference type="InterPro" id="IPR000014">
    <property type="entry name" value="PAS"/>
</dbReference>
<sequence>HMRLRFASLGLCTLLNYPMRKLAGMRLDQLLPPPYNSFHAKWLRAPPHIPGPTSCRSGRVVHLLSDAGLPVPVRIKVQPAAADDVGMSLYVVQVEKVNMDEVYDEKRLVLTADFSGHVLSVSRSEAALFGFPALEMVGRSLCDSIDVFGDWRKRNGELQLHLLMLALIDREQEMPGTSWRVRVHSPVANEDLSKLPPLSVALPSMRRKPGAGSISACLQVELVEDMTADDIATKGAAGGTSSRWDSQLLPAFDTDIFGEAGATTAAAAAKTGSPVASTASNVRIKLTLWRRDLLTGLVELDEQLVIRKASPLTGLIVGLPSTAMLKKPLQKFLDIPHHKTWAEISESVHSHKRSSLKNGNERGIISPMMAFLGPHPDMGTMRITIQGVQTLAPGGRRKVTVVLHPDTTFVGAHADLMRVLHLEGMDRRGKGDTENGLSLPHTNGEVSRLGTAASGAAAGGIDNTTHGKMAMARQGERTASASASAAGTVRSESRRVARNISGSDDGDVGRDGYGGDDDERGSSDDGDGNSRSSSSCSGDGNGRAAVTAAVGASGTLADEQAGSDGDADAEAKGQAQLLRKA</sequence>
<reference evidence="3" key="1">
    <citation type="journal article" date="2021" name="Proc. Natl. Acad. Sci. U.S.A.">
        <title>Three genomes in the algal genus Volvox reveal the fate of a haploid sex-determining region after a transition to homothallism.</title>
        <authorList>
            <person name="Yamamoto K."/>
            <person name="Hamaji T."/>
            <person name="Kawai-Toyooka H."/>
            <person name="Matsuzaki R."/>
            <person name="Takahashi F."/>
            <person name="Nishimura Y."/>
            <person name="Kawachi M."/>
            <person name="Noguchi H."/>
            <person name="Minakuchi Y."/>
            <person name="Umen J.G."/>
            <person name="Toyoda A."/>
            <person name="Nozaki H."/>
        </authorList>
    </citation>
    <scope>NUCLEOTIDE SEQUENCE</scope>
    <source>
        <strain evidence="3">NIES-3786</strain>
    </source>
</reference>
<keyword evidence="4" id="KW-1185">Reference proteome</keyword>